<evidence type="ECO:0000313" key="8">
    <source>
        <dbReference type="EMBL" id="GMT07802.1"/>
    </source>
</evidence>
<dbReference type="InterPro" id="IPR053093">
    <property type="entry name" value="GPCR-like"/>
</dbReference>
<dbReference type="AlphaFoldDB" id="A0AAV5UMJ1"/>
<evidence type="ECO:0000256" key="2">
    <source>
        <dbReference type="ARBA" id="ARBA00022692"/>
    </source>
</evidence>
<feature type="compositionally biased region" description="Polar residues" evidence="5">
    <location>
        <begin position="276"/>
        <end position="286"/>
    </location>
</feature>
<dbReference type="PANTHER" id="PTHR47760">
    <property type="entry name" value="G-PROTEIN COUPLED RECEPTOR B0563.6-LIKE PROTEIN-RELATED"/>
    <property type="match status" value="1"/>
</dbReference>
<evidence type="ECO:0000313" key="9">
    <source>
        <dbReference type="Proteomes" id="UP001432027"/>
    </source>
</evidence>
<feature type="transmembrane region" description="Helical" evidence="6">
    <location>
        <begin position="211"/>
        <end position="231"/>
    </location>
</feature>
<dbReference type="PANTHER" id="PTHR47760:SF4">
    <property type="entry name" value="G-PROTEIN COUPLED RECEPTORS FAMILY 1 PROFILE DOMAIN-CONTAINING PROTEIN"/>
    <property type="match status" value="1"/>
</dbReference>
<dbReference type="InterPro" id="IPR000276">
    <property type="entry name" value="GPCR_Rhodpsn"/>
</dbReference>
<dbReference type="Pfam" id="PF00001">
    <property type="entry name" value="7tm_1"/>
    <property type="match status" value="1"/>
</dbReference>
<name>A0AAV5UMJ1_9BILA</name>
<feature type="region of interest" description="Disordered" evidence="5">
    <location>
        <begin position="276"/>
        <end position="303"/>
    </location>
</feature>
<comment type="subcellular location">
    <subcellularLocation>
        <location evidence="1">Membrane</location>
    </subcellularLocation>
</comment>
<protein>
    <recommendedName>
        <fullName evidence="7">G-protein coupled receptors family 1 profile domain-containing protein</fullName>
    </recommendedName>
</protein>
<dbReference type="SUPFAM" id="SSF81321">
    <property type="entry name" value="Family A G protein-coupled receptor-like"/>
    <property type="match status" value="1"/>
</dbReference>
<keyword evidence="4 6" id="KW-0472">Membrane</keyword>
<evidence type="ECO:0000256" key="4">
    <source>
        <dbReference type="ARBA" id="ARBA00023136"/>
    </source>
</evidence>
<dbReference type="GO" id="GO:0016020">
    <property type="term" value="C:membrane"/>
    <property type="evidence" value="ECO:0007669"/>
    <property type="project" value="UniProtKB-SubCell"/>
</dbReference>
<evidence type="ECO:0000256" key="6">
    <source>
        <dbReference type="SAM" id="Phobius"/>
    </source>
</evidence>
<accession>A0AAV5UMJ1</accession>
<proteinExistence type="predicted"/>
<sequence length="470" mass="52228">SSIMGLITMTFCDVRNNFTDVSIASEDERAAIETLGQTMGWVMGCLCLIGISGNILNLKTLQSSSLQTVPFMYIRALALFDLIGLIGVLMNIITKLQFGTGYWNMAYKSHIEPVLINTFFIGGLYCAFMLTLERSLLIARPHYRQSKPKRTARIRITIAWLAAFILHIPLGCQFKPVPSKNGGYTIGNNVDLLCSEPLYTFYYYYKFIREGIRLMTVVLMAVLNGVIAYKLQQTKRRRREMLCQRATTAAMLCSTASSASARSSIAVGADPRSHTYATSAGPVNNPSFSSTSSSGGRQKTTKVEEGARSSRYFSVYRSFTEKKLTVLMVAICIIFLIGNLPQMIIMSVQDESKEGVYRFQMLRHSGNLLEVLNHCLNFYVFCMASSEYSRAFLLNCSCFRRAAARVPLLKRFTQAPLLTGASVVSMNAPREMITGIEMGDMSNSSGGRKISTIPNEAALSASQEDNRRKV</sequence>
<comment type="caution">
    <text evidence="8">The sequence shown here is derived from an EMBL/GenBank/DDBJ whole genome shotgun (WGS) entry which is preliminary data.</text>
</comment>
<feature type="transmembrane region" description="Helical" evidence="6">
    <location>
        <begin position="114"/>
        <end position="132"/>
    </location>
</feature>
<dbReference type="InterPro" id="IPR017452">
    <property type="entry name" value="GPCR_Rhodpsn_7TM"/>
</dbReference>
<dbReference type="PROSITE" id="PS50262">
    <property type="entry name" value="G_PROTEIN_RECEP_F1_2"/>
    <property type="match status" value="1"/>
</dbReference>
<dbReference type="CDD" id="cd14978">
    <property type="entry name" value="7tmA_FMRFamide_R-like"/>
    <property type="match status" value="1"/>
</dbReference>
<feature type="transmembrane region" description="Helical" evidence="6">
    <location>
        <begin position="70"/>
        <end position="94"/>
    </location>
</feature>
<dbReference type="EMBL" id="BTSX01000006">
    <property type="protein sequence ID" value="GMT07802.1"/>
    <property type="molecule type" value="Genomic_DNA"/>
</dbReference>
<feature type="domain" description="G-protein coupled receptors family 1 profile" evidence="7">
    <location>
        <begin position="53"/>
        <end position="381"/>
    </location>
</feature>
<dbReference type="Gene3D" id="1.20.1070.10">
    <property type="entry name" value="Rhodopsin 7-helix transmembrane proteins"/>
    <property type="match status" value="1"/>
</dbReference>
<feature type="transmembrane region" description="Helical" evidence="6">
    <location>
        <begin position="39"/>
        <end position="58"/>
    </location>
</feature>
<dbReference type="PROSITE" id="PS00237">
    <property type="entry name" value="G_PROTEIN_RECEP_F1_1"/>
    <property type="match status" value="1"/>
</dbReference>
<evidence type="ECO:0000256" key="3">
    <source>
        <dbReference type="ARBA" id="ARBA00022989"/>
    </source>
</evidence>
<dbReference type="Proteomes" id="UP001432027">
    <property type="component" value="Unassembled WGS sequence"/>
</dbReference>
<keyword evidence="2 6" id="KW-0812">Transmembrane</keyword>
<keyword evidence="9" id="KW-1185">Reference proteome</keyword>
<evidence type="ECO:0000256" key="1">
    <source>
        <dbReference type="ARBA" id="ARBA00004370"/>
    </source>
</evidence>
<organism evidence="8 9">
    <name type="scientific">Pristionchus entomophagus</name>
    <dbReference type="NCBI Taxonomy" id="358040"/>
    <lineage>
        <taxon>Eukaryota</taxon>
        <taxon>Metazoa</taxon>
        <taxon>Ecdysozoa</taxon>
        <taxon>Nematoda</taxon>
        <taxon>Chromadorea</taxon>
        <taxon>Rhabditida</taxon>
        <taxon>Rhabditina</taxon>
        <taxon>Diplogasteromorpha</taxon>
        <taxon>Diplogasteroidea</taxon>
        <taxon>Neodiplogasteridae</taxon>
        <taxon>Pristionchus</taxon>
    </lineage>
</organism>
<feature type="non-terminal residue" evidence="8">
    <location>
        <position position="1"/>
    </location>
</feature>
<dbReference type="GO" id="GO:0004930">
    <property type="term" value="F:G protein-coupled receptor activity"/>
    <property type="evidence" value="ECO:0007669"/>
    <property type="project" value="InterPro"/>
</dbReference>
<evidence type="ECO:0000256" key="5">
    <source>
        <dbReference type="SAM" id="MobiDB-lite"/>
    </source>
</evidence>
<evidence type="ECO:0000259" key="7">
    <source>
        <dbReference type="PROSITE" id="PS50262"/>
    </source>
</evidence>
<feature type="non-terminal residue" evidence="8">
    <location>
        <position position="470"/>
    </location>
</feature>
<gene>
    <name evidence="8" type="ORF">PENTCL1PPCAC_29976</name>
</gene>
<feature type="transmembrane region" description="Helical" evidence="6">
    <location>
        <begin position="324"/>
        <end position="344"/>
    </location>
</feature>
<keyword evidence="3 6" id="KW-1133">Transmembrane helix</keyword>
<reference evidence="8" key="1">
    <citation type="submission" date="2023-10" db="EMBL/GenBank/DDBJ databases">
        <title>Genome assembly of Pristionchus species.</title>
        <authorList>
            <person name="Yoshida K."/>
            <person name="Sommer R.J."/>
        </authorList>
    </citation>
    <scope>NUCLEOTIDE SEQUENCE</scope>
    <source>
        <strain evidence="8">RS0144</strain>
    </source>
</reference>
<feature type="transmembrane region" description="Helical" evidence="6">
    <location>
        <begin position="152"/>
        <end position="170"/>
    </location>
</feature>